<feature type="compositionally biased region" description="Polar residues" evidence="1">
    <location>
        <begin position="119"/>
        <end position="143"/>
    </location>
</feature>
<dbReference type="InParanoid" id="Q24E69"/>
<feature type="compositionally biased region" description="Basic and acidic residues" evidence="1">
    <location>
        <begin position="220"/>
        <end position="235"/>
    </location>
</feature>
<proteinExistence type="predicted"/>
<dbReference type="Proteomes" id="UP000009168">
    <property type="component" value="Unassembled WGS sequence"/>
</dbReference>
<dbReference type="RefSeq" id="XP_001026277.1">
    <property type="nucleotide sequence ID" value="XM_001026277.2"/>
</dbReference>
<keyword evidence="3" id="KW-1185">Reference proteome</keyword>
<feature type="compositionally biased region" description="Polar residues" evidence="1">
    <location>
        <begin position="202"/>
        <end position="217"/>
    </location>
</feature>
<evidence type="ECO:0000313" key="2">
    <source>
        <dbReference type="EMBL" id="EAS06032.1"/>
    </source>
</evidence>
<feature type="region of interest" description="Disordered" evidence="1">
    <location>
        <begin position="202"/>
        <end position="252"/>
    </location>
</feature>
<dbReference type="AlphaFoldDB" id="Q24E69"/>
<feature type="compositionally biased region" description="Polar residues" evidence="1">
    <location>
        <begin position="75"/>
        <end position="104"/>
    </location>
</feature>
<evidence type="ECO:0000313" key="3">
    <source>
        <dbReference type="Proteomes" id="UP000009168"/>
    </source>
</evidence>
<protein>
    <submittedName>
        <fullName evidence="2">Uncharacterized protein</fullName>
    </submittedName>
</protein>
<evidence type="ECO:0000256" key="1">
    <source>
        <dbReference type="SAM" id="MobiDB-lite"/>
    </source>
</evidence>
<dbReference type="KEGG" id="tet:TTHERM_00852710"/>
<feature type="compositionally biased region" description="Basic and acidic residues" evidence="1">
    <location>
        <begin position="105"/>
        <end position="118"/>
    </location>
</feature>
<dbReference type="HOGENOM" id="CLU_951525_0_0_1"/>
<accession>Q24E69</accession>
<sequence>MSGNARDFFFNNRPLQNNLDYLKKTDSNSEVNWEGESEFRGNSAIHMQNSLHSKMSTFKQTTVKDDEAVYKTQIMKENNQSQSNQLRKVKSSTDNQIQNDNNSQEDQKKSNHDEKAQDNKFQQSPFADKSQQCDGSTNQATNHNEIDNPQEIREEFIAYQNQAIQNNQINLIIHQDLEQNVNSKHIANQQIDLKGDYSPACSQTSRIAKSPDSQQSPVDIKNDFENYRSPSEKNNQENLPPDTQKQKKKSVERPKIFKFKTDLECVYEVECWKDYNRENSRDNKKLGCSCSIF</sequence>
<gene>
    <name evidence="2" type="ORF">TTHERM_00852710</name>
</gene>
<dbReference type="GeneID" id="7830537"/>
<dbReference type="EMBL" id="GG662311">
    <property type="protein sequence ID" value="EAS06032.1"/>
    <property type="molecule type" value="Genomic_DNA"/>
</dbReference>
<organism evidence="2 3">
    <name type="scientific">Tetrahymena thermophila (strain SB210)</name>
    <dbReference type="NCBI Taxonomy" id="312017"/>
    <lineage>
        <taxon>Eukaryota</taxon>
        <taxon>Sar</taxon>
        <taxon>Alveolata</taxon>
        <taxon>Ciliophora</taxon>
        <taxon>Intramacronucleata</taxon>
        <taxon>Oligohymenophorea</taxon>
        <taxon>Hymenostomatida</taxon>
        <taxon>Tetrahymenina</taxon>
        <taxon>Tetrahymenidae</taxon>
        <taxon>Tetrahymena</taxon>
    </lineage>
</organism>
<feature type="region of interest" description="Disordered" evidence="1">
    <location>
        <begin position="75"/>
        <end position="147"/>
    </location>
</feature>
<reference evidence="3" key="1">
    <citation type="journal article" date="2006" name="PLoS Biol.">
        <title>Macronuclear genome sequence of the ciliate Tetrahymena thermophila, a model eukaryote.</title>
        <authorList>
            <person name="Eisen J.A."/>
            <person name="Coyne R.S."/>
            <person name="Wu M."/>
            <person name="Wu D."/>
            <person name="Thiagarajan M."/>
            <person name="Wortman J.R."/>
            <person name="Badger J.H."/>
            <person name="Ren Q."/>
            <person name="Amedeo P."/>
            <person name="Jones K.M."/>
            <person name="Tallon L.J."/>
            <person name="Delcher A.L."/>
            <person name="Salzberg S.L."/>
            <person name="Silva J.C."/>
            <person name="Haas B.J."/>
            <person name="Majoros W.H."/>
            <person name="Farzad M."/>
            <person name="Carlton J.M."/>
            <person name="Smith R.K. Jr."/>
            <person name="Garg J."/>
            <person name="Pearlman R.E."/>
            <person name="Karrer K.M."/>
            <person name="Sun L."/>
            <person name="Manning G."/>
            <person name="Elde N.C."/>
            <person name="Turkewitz A.P."/>
            <person name="Asai D.J."/>
            <person name="Wilkes D.E."/>
            <person name="Wang Y."/>
            <person name="Cai H."/>
            <person name="Collins K."/>
            <person name="Stewart B.A."/>
            <person name="Lee S.R."/>
            <person name="Wilamowska K."/>
            <person name="Weinberg Z."/>
            <person name="Ruzzo W.L."/>
            <person name="Wloga D."/>
            <person name="Gaertig J."/>
            <person name="Frankel J."/>
            <person name="Tsao C.-C."/>
            <person name="Gorovsky M.A."/>
            <person name="Keeling P.J."/>
            <person name="Waller R.F."/>
            <person name="Patron N.J."/>
            <person name="Cherry J.M."/>
            <person name="Stover N.A."/>
            <person name="Krieger C.J."/>
            <person name="del Toro C."/>
            <person name="Ryder H.F."/>
            <person name="Williamson S.C."/>
            <person name="Barbeau R.A."/>
            <person name="Hamilton E.P."/>
            <person name="Orias E."/>
        </authorList>
    </citation>
    <scope>NUCLEOTIDE SEQUENCE [LARGE SCALE GENOMIC DNA]</scope>
    <source>
        <strain evidence="3">SB210</strain>
    </source>
</reference>
<name>Q24E69_TETTS</name>